<dbReference type="AlphaFoldDB" id="A0A975T776"/>
<evidence type="ECO:0000313" key="2">
    <source>
        <dbReference type="Proteomes" id="UP000683511"/>
    </source>
</evidence>
<protein>
    <submittedName>
        <fullName evidence="1">Uncharacterized protein</fullName>
    </submittedName>
</protein>
<proteinExistence type="predicted"/>
<name>A0A975T776_9NOST</name>
<reference evidence="1" key="1">
    <citation type="submission" date="2017-04" db="EMBL/GenBank/DDBJ databases">
        <title>Genome deletions in a multicellular cyanobacterial endosymbiont for morphological adaptation in marine diatoms.</title>
        <authorList>
            <person name="Wang Y."/>
            <person name="Gao H."/>
            <person name="Li R."/>
            <person name="Xu X."/>
        </authorList>
    </citation>
    <scope>NUCLEOTIDE SEQUENCE</scope>
    <source>
        <strain evidence="1">FACHB 800</strain>
    </source>
</reference>
<dbReference type="KEGG" id="rsin:B6N60_02009"/>
<evidence type="ECO:0000313" key="1">
    <source>
        <dbReference type="EMBL" id="QXE23319.1"/>
    </source>
</evidence>
<organism evidence="1 2">
    <name type="scientific">Richelia sinica FACHB-800</name>
    <dbReference type="NCBI Taxonomy" id="1357546"/>
    <lineage>
        <taxon>Bacteria</taxon>
        <taxon>Bacillati</taxon>
        <taxon>Cyanobacteriota</taxon>
        <taxon>Cyanophyceae</taxon>
        <taxon>Nostocales</taxon>
        <taxon>Nostocaceae</taxon>
        <taxon>Richelia</taxon>
    </lineage>
</organism>
<gene>
    <name evidence="1" type="ORF">B6N60_02009</name>
</gene>
<keyword evidence="2" id="KW-1185">Reference proteome</keyword>
<dbReference type="EMBL" id="CP021056">
    <property type="protein sequence ID" value="QXE23319.1"/>
    <property type="molecule type" value="Genomic_DNA"/>
</dbReference>
<dbReference type="Proteomes" id="UP000683511">
    <property type="component" value="Chromosome"/>
</dbReference>
<accession>A0A975T776</accession>
<sequence>MLRFLEEEERNFLYKKYLNLFPPSIITPPPVSINMIDVAKVILPFIPFVPLLGSVDKSYQQESKNNFPQALEKIEIIIETNNRFECYKTEMKAISQIGISFHEWLQLKPSTETKPIDTNIMYIIISQIL</sequence>